<evidence type="ECO:0000256" key="15">
    <source>
        <dbReference type="PROSITE-ProRule" id="PRU00125"/>
    </source>
</evidence>
<dbReference type="Pfam" id="PF00412">
    <property type="entry name" value="LIM"/>
    <property type="match status" value="4"/>
</dbReference>
<evidence type="ECO:0000256" key="3">
    <source>
        <dbReference type="ARBA" id="ARBA00022490"/>
    </source>
</evidence>
<sequence length="379" mass="42349">MSQQGFLPSPQGLTGHWPSGPWGATPRGSLFPGVIVKYPLPWHPWPARLRWQLDPGLWAPCGRAQLSPGASTAECSGLSIGHLFCLLAPTGPSSHKVGTMAEKFDCHYCRDPLQGKKYVQKDGRHCCLKCFDKFCANTCVECRKPIGADAKEVTYKNRYWHDTCFRCAKCLHPLASETFVAKDNKILCNKCTTREDSPKCKGCFKPIVAGDQNVEYKGTVWHKDCFTCSNCKQVIGTGSFFPKGEDFYCVTCHEAKFAKHCVKCNKAITSGGITYQDQPWHAECFVCVTCSKKLAGQRFTAVEDQYYCVDCYKNFVAKKCAGCKNPITGFGKGSSVVAYEGQSWHDYCFHCKKCSVNLANKRFVFHQEQVYCPDCAKKL</sequence>
<evidence type="ECO:0000256" key="1">
    <source>
        <dbReference type="ARBA" id="ARBA00004496"/>
    </source>
</evidence>
<keyword evidence="18" id="KW-1185">Reference proteome</keyword>
<dbReference type="GO" id="GO:2000134">
    <property type="term" value="P:negative regulation of G1/S transition of mitotic cell cycle"/>
    <property type="evidence" value="ECO:0007669"/>
    <property type="project" value="Ensembl"/>
</dbReference>
<dbReference type="CDD" id="cd09344">
    <property type="entry name" value="LIM1_FHL1"/>
    <property type="match status" value="1"/>
</dbReference>
<keyword evidence="2" id="KW-0217">Developmental protein</keyword>
<dbReference type="InterPro" id="IPR001781">
    <property type="entry name" value="Znf_LIM"/>
</dbReference>
<accession>A0A9L0J2L4</accession>
<dbReference type="GO" id="GO:0008270">
    <property type="term" value="F:zinc ion binding"/>
    <property type="evidence" value="ECO:0007669"/>
    <property type="project" value="UniProtKB-KW"/>
</dbReference>
<protein>
    <recommendedName>
        <fullName evidence="14">Four and a half LIM domains protein 1</fullName>
    </recommendedName>
</protein>
<evidence type="ECO:0000256" key="13">
    <source>
        <dbReference type="ARBA" id="ARBA00059927"/>
    </source>
</evidence>
<dbReference type="GO" id="GO:0030154">
    <property type="term" value="P:cell differentiation"/>
    <property type="evidence" value="ECO:0007669"/>
    <property type="project" value="UniProtKB-KW"/>
</dbReference>
<name>A0A9L0J2L4_EQUAS</name>
<evidence type="ECO:0000256" key="12">
    <source>
        <dbReference type="ARBA" id="ARBA00023038"/>
    </source>
</evidence>
<dbReference type="PANTHER" id="PTHR47029:SF2">
    <property type="entry name" value="FOUR AND A HALF LIM DOMAINS PROTEIN 1"/>
    <property type="match status" value="1"/>
</dbReference>
<proteinExistence type="predicted"/>
<reference evidence="17" key="3">
    <citation type="submission" date="2025-09" db="UniProtKB">
        <authorList>
            <consortium name="Ensembl"/>
        </authorList>
    </citation>
    <scope>IDENTIFICATION</scope>
</reference>
<keyword evidence="7" id="KW-0863">Zinc-finger</keyword>
<dbReference type="FunFam" id="2.10.110.10:FF:000052">
    <property type="entry name" value="Four and a half LIM domains 1"/>
    <property type="match status" value="1"/>
</dbReference>
<dbReference type="GO" id="GO:0099104">
    <property type="term" value="F:potassium channel activator activity"/>
    <property type="evidence" value="ECO:0007669"/>
    <property type="project" value="Ensembl"/>
</dbReference>
<evidence type="ECO:0000256" key="10">
    <source>
        <dbReference type="ARBA" id="ARBA00022843"/>
    </source>
</evidence>
<dbReference type="CDD" id="cd09429">
    <property type="entry name" value="LIM3_FHL1"/>
    <property type="match status" value="1"/>
</dbReference>
<dbReference type="GO" id="GO:0010972">
    <property type="term" value="P:negative regulation of G2/M transition of mitotic cell cycle"/>
    <property type="evidence" value="ECO:0007669"/>
    <property type="project" value="Ensembl"/>
</dbReference>
<dbReference type="InterPro" id="IPR056807">
    <property type="entry name" value="LIM_FHL1/2/3/5_N"/>
</dbReference>
<dbReference type="GO" id="GO:0030308">
    <property type="term" value="P:negative regulation of cell growth"/>
    <property type="evidence" value="ECO:0007669"/>
    <property type="project" value="Ensembl"/>
</dbReference>
<feature type="domain" description="LIM zinc-binding" evidence="16">
    <location>
        <begin position="137"/>
        <end position="197"/>
    </location>
</feature>
<keyword evidence="5 15" id="KW-0479">Metal-binding</keyword>
<keyword evidence="9 15" id="KW-0862">Zinc</keyword>
<comment type="function">
    <text evidence="13">May have an involvement in muscle development or hypertrophy. Isoform 2 binds to RBP-J and plays a negative regulatory role in the RBP-J-mediated transcription in mammalian systems.</text>
</comment>
<dbReference type="InterPro" id="IPR042997">
    <property type="entry name" value="Fhl1"/>
</dbReference>
<comment type="subcellular location">
    <subcellularLocation>
        <location evidence="1">Cytoplasm</location>
    </subcellularLocation>
</comment>
<feature type="domain" description="LIM zinc-binding" evidence="16">
    <location>
        <begin position="318"/>
        <end position="379"/>
    </location>
</feature>
<dbReference type="GO" id="GO:0007517">
    <property type="term" value="P:muscle organ development"/>
    <property type="evidence" value="ECO:0007669"/>
    <property type="project" value="InterPro"/>
</dbReference>
<evidence type="ECO:0000313" key="18">
    <source>
        <dbReference type="Proteomes" id="UP000694387"/>
    </source>
</evidence>
<evidence type="ECO:0000256" key="8">
    <source>
        <dbReference type="ARBA" id="ARBA00022782"/>
    </source>
</evidence>
<keyword evidence="10" id="KW-0832">Ubl conjugation</keyword>
<dbReference type="Pfam" id="PF25076">
    <property type="entry name" value="LIM_FHL2-3_N"/>
    <property type="match status" value="1"/>
</dbReference>
<dbReference type="PROSITE" id="PS00478">
    <property type="entry name" value="LIM_DOMAIN_1"/>
    <property type="match status" value="3"/>
</dbReference>
<dbReference type="GO" id="GO:0060371">
    <property type="term" value="P:regulation of atrial cardiac muscle cell membrane depolarization"/>
    <property type="evidence" value="ECO:0007669"/>
    <property type="project" value="Ensembl"/>
</dbReference>
<keyword evidence="8" id="KW-0221">Differentiation</keyword>
<keyword evidence="6" id="KW-0677">Repeat</keyword>
<feature type="domain" description="LIM zinc-binding" evidence="16">
    <location>
        <begin position="198"/>
        <end position="259"/>
    </location>
</feature>
<dbReference type="SMART" id="SM00132">
    <property type="entry name" value="LIM"/>
    <property type="match status" value="4"/>
</dbReference>
<dbReference type="GO" id="GO:0044325">
    <property type="term" value="F:transmembrane transporter binding"/>
    <property type="evidence" value="ECO:0007669"/>
    <property type="project" value="Ensembl"/>
</dbReference>
<feature type="domain" description="LIM zinc-binding" evidence="16">
    <location>
        <begin position="260"/>
        <end position="317"/>
    </location>
</feature>
<evidence type="ECO:0000256" key="5">
    <source>
        <dbReference type="ARBA" id="ARBA00022723"/>
    </source>
</evidence>
<reference evidence="17 18" key="1">
    <citation type="journal article" date="2020" name="Nat. Commun.">
        <title>Donkey genomes provide new insights into domestication and selection for coat color.</title>
        <authorList>
            <person name="Wang"/>
            <person name="C."/>
            <person name="Li"/>
            <person name="H."/>
            <person name="Guo"/>
            <person name="Y."/>
            <person name="Huang"/>
            <person name="J."/>
            <person name="Sun"/>
            <person name="Y."/>
            <person name="Min"/>
            <person name="J."/>
            <person name="Wang"/>
            <person name="J."/>
            <person name="Fang"/>
            <person name="X."/>
            <person name="Zhao"/>
            <person name="Z."/>
            <person name="Wang"/>
            <person name="S."/>
            <person name="Zhang"/>
            <person name="Y."/>
            <person name="Liu"/>
            <person name="Q."/>
            <person name="Jiang"/>
            <person name="Q."/>
            <person name="Wang"/>
            <person name="X."/>
            <person name="Guo"/>
            <person name="Y."/>
            <person name="Yang"/>
            <person name="C."/>
            <person name="Wang"/>
            <person name="Y."/>
            <person name="Tian"/>
            <person name="F."/>
            <person name="Zhuang"/>
            <person name="G."/>
            <person name="Fan"/>
            <person name="Y."/>
            <person name="Gao"/>
            <person name="Q."/>
            <person name="Li"/>
            <person name="Y."/>
            <person name="Ju"/>
            <person name="Z."/>
            <person name="Li"/>
            <person name="J."/>
            <person name="Li"/>
            <person name="R."/>
            <person name="Hou"/>
            <person name="M."/>
            <person name="Yang"/>
            <person name="G."/>
            <person name="Liu"/>
            <person name="G."/>
            <person name="Liu"/>
            <person name="W."/>
            <person name="Guo"/>
            <person name="J."/>
            <person name="Pan"/>
            <person name="S."/>
            <person name="Fan"/>
            <person name="G."/>
            <person name="Zhang"/>
            <person name="W."/>
            <person name="Zhang"/>
            <person name="R."/>
            <person name="Yu"/>
            <person name="J."/>
            <person name="Zhang"/>
            <person name="X."/>
            <person name="Yin"/>
            <person name="Q."/>
            <person name="Ji"/>
            <person name="C."/>
            <person name="Jin"/>
            <person name="Y."/>
            <person name="Yue"/>
            <person name="G."/>
            <person name="Liu"/>
            <person name="M."/>
            <person name="Xu"/>
            <person name="J."/>
            <person name="Liu"/>
            <person name="S."/>
            <person name="Jordana"/>
            <person name="J."/>
            <person name="Noce"/>
            <person name="A."/>
            <person name="Amills"/>
            <person name="M."/>
            <person name="Wu"/>
            <person name="D.D."/>
            <person name="Li"/>
            <person name="S."/>
            <person name="Zhou"/>
            <person name="X. and Zhong"/>
            <person name="J."/>
        </authorList>
    </citation>
    <scope>NUCLEOTIDE SEQUENCE [LARGE SCALE GENOMIC DNA]</scope>
</reference>
<dbReference type="GeneTree" id="ENSGT00940000154833"/>
<dbReference type="Ensembl" id="ENSEAST00005056076.1">
    <property type="protein sequence ID" value="ENSEASP00005044267.1"/>
    <property type="gene ID" value="ENSEASG00005006861.2"/>
</dbReference>
<dbReference type="CDD" id="cd09424">
    <property type="entry name" value="LIM2_FHL1"/>
    <property type="match status" value="1"/>
</dbReference>
<dbReference type="FunFam" id="2.10.110.10:FF:000050">
    <property type="entry name" value="Four and a half LIM domains protein 1"/>
    <property type="match status" value="1"/>
</dbReference>
<keyword evidence="11" id="KW-0007">Acetylation</keyword>
<keyword evidence="12 15" id="KW-0440">LIM domain</keyword>
<gene>
    <name evidence="17" type="primary">FHL1</name>
</gene>
<dbReference type="GO" id="GO:1901381">
    <property type="term" value="P:positive regulation of potassium ion transmembrane transport"/>
    <property type="evidence" value="ECO:0007669"/>
    <property type="project" value="Ensembl"/>
</dbReference>
<evidence type="ECO:0000256" key="9">
    <source>
        <dbReference type="ARBA" id="ARBA00022833"/>
    </source>
</evidence>
<evidence type="ECO:0000256" key="14">
    <source>
        <dbReference type="ARBA" id="ARBA00074675"/>
    </source>
</evidence>
<dbReference type="FunFam" id="2.10.110.10:FF:000013">
    <property type="entry name" value="Four and a half LIM domains 1"/>
    <property type="match status" value="1"/>
</dbReference>
<dbReference type="GO" id="GO:0005886">
    <property type="term" value="C:plasma membrane"/>
    <property type="evidence" value="ECO:0007669"/>
    <property type="project" value="Ensembl"/>
</dbReference>
<evidence type="ECO:0000256" key="2">
    <source>
        <dbReference type="ARBA" id="ARBA00022473"/>
    </source>
</evidence>
<evidence type="ECO:0000256" key="4">
    <source>
        <dbReference type="ARBA" id="ARBA00022499"/>
    </source>
</evidence>
<dbReference type="PANTHER" id="PTHR47029">
    <property type="entry name" value="FOUR AND A HALF LIM DOMAINS PROTEIN 1"/>
    <property type="match status" value="1"/>
</dbReference>
<evidence type="ECO:0000256" key="11">
    <source>
        <dbReference type="ARBA" id="ARBA00022990"/>
    </source>
</evidence>
<reference evidence="17" key="2">
    <citation type="submission" date="2025-08" db="UniProtKB">
        <authorList>
            <consortium name="Ensembl"/>
        </authorList>
    </citation>
    <scope>IDENTIFICATION</scope>
</reference>
<dbReference type="Proteomes" id="UP000694387">
    <property type="component" value="Chromosome X"/>
</dbReference>
<dbReference type="AlphaFoldDB" id="A0A9L0J2L4"/>
<dbReference type="FunFam" id="2.10.110.10:FF:000072">
    <property type="entry name" value="Four and a half LIM domains protein 1"/>
    <property type="match status" value="1"/>
</dbReference>
<evidence type="ECO:0000259" key="16">
    <source>
        <dbReference type="PROSITE" id="PS50023"/>
    </source>
</evidence>
<dbReference type="PROSITE" id="PS50023">
    <property type="entry name" value="LIM_DOMAIN_2"/>
    <property type="match status" value="4"/>
</dbReference>
<dbReference type="Gene3D" id="2.10.110.10">
    <property type="entry name" value="Cysteine Rich Protein"/>
    <property type="match status" value="4"/>
</dbReference>
<evidence type="ECO:0000256" key="6">
    <source>
        <dbReference type="ARBA" id="ARBA00022737"/>
    </source>
</evidence>
<dbReference type="GO" id="GO:0005829">
    <property type="term" value="C:cytosol"/>
    <property type="evidence" value="ECO:0007669"/>
    <property type="project" value="Ensembl"/>
</dbReference>
<evidence type="ECO:0000256" key="7">
    <source>
        <dbReference type="ARBA" id="ARBA00022771"/>
    </source>
</evidence>
<keyword evidence="3" id="KW-0963">Cytoplasm</keyword>
<keyword evidence="4" id="KW-1017">Isopeptide bond</keyword>
<evidence type="ECO:0000313" key="17">
    <source>
        <dbReference type="Ensembl" id="ENSEASP00005044267.1"/>
    </source>
</evidence>
<dbReference type="SUPFAM" id="SSF57716">
    <property type="entry name" value="Glucocorticoid receptor-like (DNA-binding domain)"/>
    <property type="match status" value="5"/>
</dbReference>
<organism evidence="17 18">
    <name type="scientific">Equus asinus</name>
    <name type="common">Donkey</name>
    <name type="synonym">Equus africanus asinus</name>
    <dbReference type="NCBI Taxonomy" id="9793"/>
    <lineage>
        <taxon>Eukaryota</taxon>
        <taxon>Metazoa</taxon>
        <taxon>Chordata</taxon>
        <taxon>Craniata</taxon>
        <taxon>Vertebrata</taxon>
        <taxon>Euteleostomi</taxon>
        <taxon>Mammalia</taxon>
        <taxon>Eutheria</taxon>
        <taxon>Laurasiatheria</taxon>
        <taxon>Perissodactyla</taxon>
        <taxon>Equidae</taxon>
        <taxon>Equus</taxon>
    </lineage>
</organism>
<dbReference type="GO" id="GO:0005634">
    <property type="term" value="C:nucleus"/>
    <property type="evidence" value="ECO:0007669"/>
    <property type="project" value="Ensembl"/>
</dbReference>
<dbReference type="CDD" id="cd09348">
    <property type="entry name" value="LIM4_FHL1"/>
    <property type="match status" value="1"/>
</dbReference>